<sequence length="1093" mass="120450">MTSDPILICDCEEKCEHCSSQTASQIDAILPNPTEPIYHHITEFCYDFDSEGILRHIHTGETFSVKMTPMGPLLKRQEIIRAICTRLVRQKLFSLNMESSQIPIPGHPSKCMRVLHSANFFTHKGPLIILLQGGGVAQAGVWSPRLLLHPEHGLRSGSQISLVEKAHALGYAIAIINANEHVPSEAEMDAMESFSSSCQPVIDITKCINHNVVNVQCKSAVHEKSSSCISNLSACLTLSDTPITLLPTTIFENSDQLSAHFDHANSVFMSHNESSSNWQESQPQDRRLFQPNSTPSSPLSPPSPSSALSWLLTGPNSLTNHLNAQNPYVLTTMPNSNVTESTSITTTTATTSDLSSRLAKCVCTNTSSSPSSSTSTSSSVRSLSLKANHNTVNNNELQSQMNTFPVVSAQNTAKNAIPVSHNVPVDIDSYDTTAVLNSPNCQLRIDDGCSTTTCVHPVINTTAVPILQADGNLPFPTSFCAPASYSSSSIDASATPIINSDQNDTTANNHSESSEYDMLDVSVEDRLYGMWRHIIPHCASNKICVWAHQLGADAFIHPFKPMPGLFDDELFPSSSSSSCVSYDETSSSVVNNHHTDNTCTSGQVPSTSLSSSCTHNNNIPMNSDASRDLHNVNNIKLESTVNNSRTLRSKVSLAQNTSPMRVKRRRLSNELLESNSRFSSNTPADDAKLISNYSSNIVRRRMTRSSSSGSSSSSSSSRSRHSTGGSTTGNESRRRSKRKRHLSAGPVLTNLHRNEQSTSKASNVPVERGLGGVNNNTSSTLARNKSQSMKTSQFKSETPAGSNADAKENDSEDSTGGVWRDRRIYGPWRHRVTPETARRSFFLPRRLPRRPPPPFVFTTTINNNNSSSSSYPSSSVEVKKPLRNKFSHVQLPELSGSISDAKHFAKNGGVISQDVEIWSTSAIDDYNDDSKELFRIRLARAWQRKAQRLFYEFRFRVRAVVFTDPSCSLDVSKEDIGWGLNLLDKETADDEVPMICRPSAFEEKLPGDVIKFRQWLSANSVNFVAADTEFGVLLNREVYHNGIDDYDDETIYEIPKVSSGTTDTDLIPVTVLDNVFIYFQRRLELPFFPQCWF</sequence>
<dbReference type="GO" id="GO:0035197">
    <property type="term" value="F:siRNA binding"/>
    <property type="evidence" value="ECO:0007669"/>
    <property type="project" value="TreeGrafter"/>
</dbReference>
<dbReference type="Pfam" id="PF22749">
    <property type="entry name" value="Arb2"/>
    <property type="match status" value="1"/>
</dbReference>
<evidence type="ECO:0000313" key="5">
    <source>
        <dbReference type="WBParaSite" id="TREG1_3920.2"/>
    </source>
</evidence>
<dbReference type="InterPro" id="IPR048263">
    <property type="entry name" value="Arb2"/>
</dbReference>
<dbReference type="Proteomes" id="UP000050795">
    <property type="component" value="Unassembled WGS sequence"/>
</dbReference>
<feature type="compositionally biased region" description="Polar residues" evidence="1">
    <location>
        <begin position="671"/>
        <end position="683"/>
    </location>
</feature>
<name>A0AA85JL23_TRIRE</name>
<protein>
    <recommendedName>
        <fullName evidence="2">Arb2 domain-containing protein</fullName>
    </recommendedName>
</protein>
<dbReference type="GO" id="GO:0005634">
    <property type="term" value="C:nucleus"/>
    <property type="evidence" value="ECO:0007669"/>
    <property type="project" value="TreeGrafter"/>
</dbReference>
<evidence type="ECO:0000259" key="2">
    <source>
        <dbReference type="Pfam" id="PF22749"/>
    </source>
</evidence>
<evidence type="ECO:0000313" key="3">
    <source>
        <dbReference type="Proteomes" id="UP000050795"/>
    </source>
</evidence>
<feature type="domain" description="Arb2" evidence="2">
    <location>
        <begin position="41"/>
        <end position="187"/>
    </location>
</feature>
<dbReference type="AlphaFoldDB" id="A0AA85JL23"/>
<feature type="region of interest" description="Disordered" evidence="1">
    <location>
        <begin position="641"/>
        <end position="819"/>
    </location>
</feature>
<feature type="compositionally biased region" description="Polar residues" evidence="1">
    <location>
        <begin position="773"/>
        <end position="801"/>
    </location>
</feature>
<feature type="compositionally biased region" description="Low complexity" evidence="1">
    <location>
        <begin position="704"/>
        <end position="729"/>
    </location>
</feature>
<feature type="region of interest" description="Disordered" evidence="1">
    <location>
        <begin position="272"/>
        <end position="311"/>
    </location>
</feature>
<dbReference type="GO" id="GO:0031048">
    <property type="term" value="P:regulatory ncRNA-mediated heterochromatin formation"/>
    <property type="evidence" value="ECO:0007669"/>
    <property type="project" value="TreeGrafter"/>
</dbReference>
<keyword evidence="3" id="KW-1185">Reference proteome</keyword>
<reference evidence="3" key="1">
    <citation type="submission" date="2022-06" db="EMBL/GenBank/DDBJ databases">
        <authorList>
            <person name="Berger JAMES D."/>
            <person name="Berger JAMES D."/>
        </authorList>
    </citation>
    <scope>NUCLEOTIDE SEQUENCE [LARGE SCALE GENOMIC DNA]</scope>
</reference>
<dbReference type="PANTHER" id="PTHR21357:SF4">
    <property type="entry name" value="FAM172 FAMILY PROTEIN HOMOLOG CG10038"/>
    <property type="match status" value="1"/>
</dbReference>
<dbReference type="PANTHER" id="PTHR21357">
    <property type="entry name" value="FAM172 FAMILY PROTEIN HOMOLOG CG10038"/>
    <property type="match status" value="1"/>
</dbReference>
<dbReference type="InterPro" id="IPR053858">
    <property type="entry name" value="Arb2_dom"/>
</dbReference>
<evidence type="ECO:0000256" key="1">
    <source>
        <dbReference type="SAM" id="MobiDB-lite"/>
    </source>
</evidence>
<reference evidence="4 5" key="2">
    <citation type="submission" date="2023-11" db="UniProtKB">
        <authorList>
            <consortium name="WormBaseParasite"/>
        </authorList>
    </citation>
    <scope>IDENTIFICATION</scope>
</reference>
<organism evidence="3 4">
    <name type="scientific">Trichobilharzia regenti</name>
    <name type="common">Nasal bird schistosome</name>
    <dbReference type="NCBI Taxonomy" id="157069"/>
    <lineage>
        <taxon>Eukaryota</taxon>
        <taxon>Metazoa</taxon>
        <taxon>Spiralia</taxon>
        <taxon>Lophotrochozoa</taxon>
        <taxon>Platyhelminthes</taxon>
        <taxon>Trematoda</taxon>
        <taxon>Digenea</taxon>
        <taxon>Strigeidida</taxon>
        <taxon>Schistosomatoidea</taxon>
        <taxon>Schistosomatidae</taxon>
        <taxon>Trichobilharzia</taxon>
    </lineage>
</organism>
<accession>A0AA85JL23</accession>
<feature type="compositionally biased region" description="Polar residues" evidence="1">
    <location>
        <begin position="272"/>
        <end position="282"/>
    </location>
</feature>
<dbReference type="WBParaSite" id="TREG1_3920.1">
    <property type="protein sequence ID" value="TREG1_3920.1"/>
    <property type="gene ID" value="TREG1_3920"/>
</dbReference>
<evidence type="ECO:0000313" key="4">
    <source>
        <dbReference type="WBParaSite" id="TREG1_3920.1"/>
    </source>
</evidence>
<dbReference type="WBParaSite" id="TREG1_3920.2">
    <property type="protein sequence ID" value="TREG1_3920.2"/>
    <property type="gene ID" value="TREG1_3920"/>
</dbReference>
<proteinExistence type="predicted"/>